<dbReference type="PROSITE" id="PS50043">
    <property type="entry name" value="HTH_LUXR_2"/>
    <property type="match status" value="1"/>
</dbReference>
<dbReference type="GO" id="GO:0006355">
    <property type="term" value="P:regulation of DNA-templated transcription"/>
    <property type="evidence" value="ECO:0007669"/>
    <property type="project" value="InterPro"/>
</dbReference>
<dbReference type="Gene3D" id="3.30.565.10">
    <property type="entry name" value="Histidine kinase-like ATPase, C-terminal domain"/>
    <property type="match status" value="1"/>
</dbReference>
<dbReference type="PANTHER" id="PTHR43214">
    <property type="entry name" value="TWO-COMPONENT RESPONSE REGULATOR"/>
    <property type="match status" value="1"/>
</dbReference>
<dbReference type="Pfam" id="PF00196">
    <property type="entry name" value="GerE"/>
    <property type="match status" value="1"/>
</dbReference>
<dbReference type="InterPro" id="IPR016032">
    <property type="entry name" value="Sig_transdc_resp-reg_C-effctor"/>
</dbReference>
<dbReference type="CDD" id="cd06170">
    <property type="entry name" value="LuxR_C_like"/>
    <property type="match status" value="1"/>
</dbReference>
<dbReference type="EMBL" id="QRCM01000001">
    <property type="protein sequence ID" value="TXG92940.1"/>
    <property type="molecule type" value="Genomic_DNA"/>
</dbReference>
<dbReference type="SMART" id="SM00421">
    <property type="entry name" value="HTH_LUXR"/>
    <property type="match status" value="1"/>
</dbReference>
<feature type="domain" description="HTH luxR-type" evidence="2">
    <location>
        <begin position="337"/>
        <end position="402"/>
    </location>
</feature>
<gene>
    <name evidence="3" type="ORF">DW322_20395</name>
</gene>
<dbReference type="Proteomes" id="UP000471120">
    <property type="component" value="Unassembled WGS sequence"/>
</dbReference>
<dbReference type="AlphaFoldDB" id="A0A6P2CM84"/>
<dbReference type="InterPro" id="IPR000792">
    <property type="entry name" value="Tscrpt_reg_LuxR_C"/>
</dbReference>
<evidence type="ECO:0000313" key="3">
    <source>
        <dbReference type="EMBL" id="TXG92940.1"/>
    </source>
</evidence>
<sequence>MRDVLEGRLSDIGRRFSAFVGEAVPHSALVIFTRECTGRPRKVAGDPAIVDRVTITELDALRHRLGTCAVHRGRARIAGADREIHAILDRTDTLLVLVRSGGQPTMPLDTLRSLFGVVATAIALQVGNASPAYLAESRAASAERARTIAELSDTHAATLETVLATLRSNDLSDGQARAAARETATTALVELRSSVDVHRELSEEAVTTAFARMRGELAGLIRHRSFELEFAPAPPGGRRLPGEIAHAARAVARGVVLAMAEQTEVRRVRVAWAVDDDSLTVDLRDDADGTLDAADLERQLRPRVETLRGAIAHESTPGWGSRISAVLPLAEPAGRTDPDSLAELAPREVEVLAHLVAGRRNRDIGQRLGVSESTVKFHVAGVLRKLDVRTRGEAAAVGSEAGITPAP</sequence>
<evidence type="ECO:0000259" key="2">
    <source>
        <dbReference type="PROSITE" id="PS50043"/>
    </source>
</evidence>
<evidence type="ECO:0000256" key="1">
    <source>
        <dbReference type="ARBA" id="ARBA00023125"/>
    </source>
</evidence>
<name>A0A6P2CM84_9NOCA</name>
<dbReference type="InterPro" id="IPR036890">
    <property type="entry name" value="HATPase_C_sf"/>
</dbReference>
<dbReference type="Gene3D" id="1.10.10.10">
    <property type="entry name" value="Winged helix-like DNA-binding domain superfamily/Winged helix DNA-binding domain"/>
    <property type="match status" value="1"/>
</dbReference>
<evidence type="ECO:0000313" key="4">
    <source>
        <dbReference type="Proteomes" id="UP000471120"/>
    </source>
</evidence>
<dbReference type="InterPro" id="IPR036388">
    <property type="entry name" value="WH-like_DNA-bd_sf"/>
</dbReference>
<keyword evidence="1" id="KW-0238">DNA-binding</keyword>
<comment type="caution">
    <text evidence="3">The sequence shown here is derived from an EMBL/GenBank/DDBJ whole genome shotgun (WGS) entry which is preliminary data.</text>
</comment>
<dbReference type="SUPFAM" id="SSF46894">
    <property type="entry name" value="C-terminal effector domain of the bipartite response regulators"/>
    <property type="match status" value="1"/>
</dbReference>
<dbReference type="PRINTS" id="PR00038">
    <property type="entry name" value="HTHLUXR"/>
</dbReference>
<accession>A0A6P2CM84</accession>
<organism evidence="3 4">
    <name type="scientific">Rhodococcus rhodnii</name>
    <dbReference type="NCBI Taxonomy" id="38312"/>
    <lineage>
        <taxon>Bacteria</taxon>
        <taxon>Bacillati</taxon>
        <taxon>Actinomycetota</taxon>
        <taxon>Actinomycetes</taxon>
        <taxon>Mycobacteriales</taxon>
        <taxon>Nocardiaceae</taxon>
        <taxon>Rhodococcus</taxon>
    </lineage>
</organism>
<dbReference type="PANTHER" id="PTHR43214:SF38">
    <property type="entry name" value="NITRATE_NITRITE RESPONSE REGULATOR PROTEIN NARL"/>
    <property type="match status" value="1"/>
</dbReference>
<dbReference type="InterPro" id="IPR039420">
    <property type="entry name" value="WalR-like"/>
</dbReference>
<dbReference type="GO" id="GO:0003677">
    <property type="term" value="F:DNA binding"/>
    <property type="evidence" value="ECO:0007669"/>
    <property type="project" value="UniProtKB-KW"/>
</dbReference>
<reference evidence="3 4" key="1">
    <citation type="submission" date="2018-07" db="EMBL/GenBank/DDBJ databases">
        <title>Genome sequence of Rhodococcus rhodnii ATCC 35071 from Rhodnius prolixus.</title>
        <authorList>
            <person name="Patel V."/>
            <person name="Vogel K.J."/>
        </authorList>
    </citation>
    <scope>NUCLEOTIDE SEQUENCE [LARGE SCALE GENOMIC DNA]</scope>
    <source>
        <strain evidence="3 4">ATCC 35071</strain>
    </source>
</reference>
<protein>
    <submittedName>
        <fullName evidence="3">LuxR family transcriptional regulator</fullName>
    </submittedName>
</protein>
<proteinExistence type="predicted"/>